<reference evidence="1 2" key="1">
    <citation type="submission" date="2020-02" db="EMBL/GenBank/DDBJ databases">
        <authorList>
            <person name="Ferguson B K."/>
        </authorList>
    </citation>
    <scope>NUCLEOTIDE SEQUENCE [LARGE SCALE GENOMIC DNA]</scope>
</reference>
<dbReference type="EMBL" id="CADCXU010008913">
    <property type="protein sequence ID" value="CAA9999510.1"/>
    <property type="molecule type" value="Genomic_DNA"/>
</dbReference>
<gene>
    <name evidence="1" type="ORF">NTEN_LOCUS5793</name>
</gene>
<keyword evidence="2" id="KW-1185">Reference proteome</keyword>
<evidence type="ECO:0000313" key="2">
    <source>
        <dbReference type="Proteomes" id="UP000479000"/>
    </source>
</evidence>
<name>A0A6H5G9M9_9HEMI</name>
<dbReference type="AlphaFoldDB" id="A0A6H5G9M9"/>
<sequence length="167" mass="18354">MKMARASCSINRGNSSTYLKCLRSLRMDAMVSFGQLADFHGPVGPAREEPRVRVQVDLGDALADTFEETGAGVFSGEIVQQLVQREAPDLETEFCSSRVRFWGSFCQKYDSNLSKIYLDIPISGSCSEKFLSRISSQTLDGGFVGRKSMTQSSQAYVHDANVAFLTG</sequence>
<accession>A0A6H5G9M9</accession>
<evidence type="ECO:0000313" key="1">
    <source>
        <dbReference type="EMBL" id="CAA9999510.1"/>
    </source>
</evidence>
<protein>
    <submittedName>
        <fullName evidence="1">Uncharacterized protein</fullName>
    </submittedName>
</protein>
<proteinExistence type="predicted"/>
<organism evidence="1 2">
    <name type="scientific">Nesidiocoris tenuis</name>
    <dbReference type="NCBI Taxonomy" id="355587"/>
    <lineage>
        <taxon>Eukaryota</taxon>
        <taxon>Metazoa</taxon>
        <taxon>Ecdysozoa</taxon>
        <taxon>Arthropoda</taxon>
        <taxon>Hexapoda</taxon>
        <taxon>Insecta</taxon>
        <taxon>Pterygota</taxon>
        <taxon>Neoptera</taxon>
        <taxon>Paraneoptera</taxon>
        <taxon>Hemiptera</taxon>
        <taxon>Heteroptera</taxon>
        <taxon>Panheteroptera</taxon>
        <taxon>Cimicomorpha</taxon>
        <taxon>Miridae</taxon>
        <taxon>Dicyphina</taxon>
        <taxon>Nesidiocoris</taxon>
    </lineage>
</organism>
<dbReference type="Proteomes" id="UP000479000">
    <property type="component" value="Unassembled WGS sequence"/>
</dbReference>